<dbReference type="EMBL" id="JAVDQA010000008">
    <property type="protein sequence ID" value="MDR6301822.1"/>
    <property type="molecule type" value="Genomic_DNA"/>
</dbReference>
<evidence type="ECO:0000256" key="1">
    <source>
        <dbReference type="SAM" id="Phobius"/>
    </source>
</evidence>
<keyword evidence="3" id="KW-1185">Reference proteome</keyword>
<proteinExistence type="predicted"/>
<dbReference type="RefSeq" id="WP_309729613.1">
    <property type="nucleotide sequence ID" value="NZ_JAVDQA010000008.1"/>
</dbReference>
<accession>A0ABU1K872</accession>
<keyword evidence="1" id="KW-0472">Membrane</keyword>
<comment type="caution">
    <text evidence="2">The sequence shown here is derived from an EMBL/GenBank/DDBJ whole genome shotgun (WGS) entry which is preliminary data.</text>
</comment>
<gene>
    <name evidence="2" type="ORF">GGR31_002494</name>
</gene>
<reference evidence="2 3" key="1">
    <citation type="submission" date="2023-07" db="EMBL/GenBank/DDBJ databases">
        <title>Genomic Encyclopedia of Type Strains, Phase IV (KMG-IV): sequencing the most valuable type-strain genomes for metagenomic binning, comparative biology and taxonomic classification.</title>
        <authorList>
            <person name="Goeker M."/>
        </authorList>
    </citation>
    <scope>NUCLEOTIDE SEQUENCE [LARGE SCALE GENOMIC DNA]</scope>
    <source>
        <strain evidence="2 3">DSM 102814</strain>
    </source>
</reference>
<sequence>MNGTTGGTICSVLPMLNSEEIMRTIALAAIGALVSFVVTFLIKAYFKQDK</sequence>
<evidence type="ECO:0000313" key="3">
    <source>
        <dbReference type="Proteomes" id="UP001257659"/>
    </source>
</evidence>
<feature type="transmembrane region" description="Helical" evidence="1">
    <location>
        <begin position="25"/>
        <end position="46"/>
    </location>
</feature>
<protein>
    <submittedName>
        <fullName evidence="2">Mannitol-specific phosphotransferase system IIBC component</fullName>
    </submittedName>
</protein>
<evidence type="ECO:0000313" key="2">
    <source>
        <dbReference type="EMBL" id="MDR6301822.1"/>
    </source>
</evidence>
<organism evidence="2 3">
    <name type="scientific">Mesonia maritima</name>
    <dbReference type="NCBI Taxonomy" id="1793873"/>
    <lineage>
        <taxon>Bacteria</taxon>
        <taxon>Pseudomonadati</taxon>
        <taxon>Bacteroidota</taxon>
        <taxon>Flavobacteriia</taxon>
        <taxon>Flavobacteriales</taxon>
        <taxon>Flavobacteriaceae</taxon>
        <taxon>Mesonia</taxon>
    </lineage>
</organism>
<keyword evidence="1" id="KW-0812">Transmembrane</keyword>
<dbReference type="Proteomes" id="UP001257659">
    <property type="component" value="Unassembled WGS sequence"/>
</dbReference>
<name>A0ABU1K872_9FLAO</name>
<keyword evidence="1" id="KW-1133">Transmembrane helix</keyword>